<dbReference type="AlphaFoldDB" id="A0A6L3NGA0"/>
<gene>
    <name evidence="1" type="ORF">F7R13_14345</name>
</gene>
<accession>A0A6L3NGA0</accession>
<reference evidence="1 2" key="1">
    <citation type="submission" date="2019-09" db="EMBL/GenBank/DDBJ databases">
        <title>Draft genome sequences of 48 bacterial type strains from the CCUG.</title>
        <authorList>
            <person name="Tunovic T."/>
            <person name="Pineiro-Iglesias B."/>
            <person name="Unosson C."/>
            <person name="Inganas E."/>
            <person name="Ohlen M."/>
            <person name="Cardew S."/>
            <person name="Jensie-Markopoulos S."/>
            <person name="Salva-Serra F."/>
            <person name="Jaen-Luchoro D."/>
            <person name="Karlsson R."/>
            <person name="Svensson-Stadler L."/>
            <person name="Chun J."/>
            <person name="Moore E."/>
        </authorList>
    </citation>
    <scope>NUCLEOTIDE SEQUENCE [LARGE SCALE GENOMIC DNA]</scope>
    <source>
        <strain evidence="1 2">CCUG 65687</strain>
    </source>
</reference>
<comment type="caution">
    <text evidence="1">The sequence shown here is derived from an EMBL/GenBank/DDBJ whole genome shotgun (WGS) entry which is preliminary data.</text>
</comment>
<dbReference type="EMBL" id="VZOL01000161">
    <property type="protein sequence ID" value="KAB0675392.1"/>
    <property type="molecule type" value="Genomic_DNA"/>
</dbReference>
<proteinExistence type="predicted"/>
<sequence>MRRRDLLGAGAALPMLAMVSNLSAKTPHAVRTDWECRVSRDSSGRSSAHLSVSINGSARASFKLRGICYSPCPINENVETTPSLGDFFWDEYSGPGYHIRNWRDTWQRDLKLIRETGANTIRLYSMISRQLDYKTGGLPKVPFDKSSHQFMHREFLDACWNGGVKPLYVLVGIPVSAPALKQGIYNKAEDAFYTALIKETVAQVSGHPAVLGFTIQNEQDGPGASWGDAAPVSFWWSQIEKFAHLTKVAMGANKKLVGMANHDDLKLLSMSASHMARVPSVDFWGVNTYQTQNFDTVFKAVAAENFPGYEGLTGSALKPVILTEWGMPGTGHRNPADRTTIYSDNGTAQLTANLITGVAAQALNGRYPLSLGLYYFEFCDEWWKQKVEKGFPGFPDFPDFPYRPFGGPAADAFPNKFWDEDGFGLFAIGRGGGLPNNAPVWRDDGYNKGPNVPDTRSPRKPMVDALRSVYLSY</sequence>
<organism evidence="1 2">
    <name type="scientific">Burkholderia territorii</name>
    <dbReference type="NCBI Taxonomy" id="1503055"/>
    <lineage>
        <taxon>Bacteria</taxon>
        <taxon>Pseudomonadati</taxon>
        <taxon>Pseudomonadota</taxon>
        <taxon>Betaproteobacteria</taxon>
        <taxon>Burkholderiales</taxon>
        <taxon>Burkholderiaceae</taxon>
        <taxon>Burkholderia</taxon>
        <taxon>Burkholderia cepacia complex</taxon>
    </lineage>
</organism>
<dbReference type="InterPro" id="IPR017853">
    <property type="entry name" value="GH"/>
</dbReference>
<dbReference type="SUPFAM" id="SSF51445">
    <property type="entry name" value="(Trans)glycosidases"/>
    <property type="match status" value="1"/>
</dbReference>
<dbReference type="Gene3D" id="3.20.20.80">
    <property type="entry name" value="Glycosidases"/>
    <property type="match status" value="1"/>
</dbReference>
<protein>
    <submittedName>
        <fullName evidence="1">Uncharacterized protein</fullName>
    </submittedName>
</protein>
<dbReference type="Proteomes" id="UP000473571">
    <property type="component" value="Unassembled WGS sequence"/>
</dbReference>
<name>A0A6L3NGA0_9BURK</name>
<evidence type="ECO:0000313" key="2">
    <source>
        <dbReference type="Proteomes" id="UP000473571"/>
    </source>
</evidence>
<evidence type="ECO:0000313" key="1">
    <source>
        <dbReference type="EMBL" id="KAB0675392.1"/>
    </source>
</evidence>
<dbReference type="RefSeq" id="WP_151005252.1">
    <property type="nucleotide sequence ID" value="NZ_VZOL01000161.1"/>
</dbReference>